<evidence type="ECO:0000313" key="2">
    <source>
        <dbReference type="Proteomes" id="UP000236903"/>
    </source>
</evidence>
<organism evidence="1 2">
    <name type="scientific">Pseudomonas avellanae</name>
    <dbReference type="NCBI Taxonomy" id="46257"/>
    <lineage>
        <taxon>Bacteria</taxon>
        <taxon>Pseudomonadati</taxon>
        <taxon>Pseudomonadota</taxon>
        <taxon>Gammaproteobacteria</taxon>
        <taxon>Pseudomonadales</taxon>
        <taxon>Pseudomonadaceae</taxon>
        <taxon>Pseudomonas</taxon>
    </lineage>
</organism>
<sequence length="157" mass="16923">MASLDHYREPGFCPEGGADRATLRLSTKGCEAILKQTTLILPDALCAWLPVPGSSRTSPLPQKKGGRGPAKRRPARCRATRFCPEGVGADLSAKGCEAILKKTTLILPDALCVPVWLPVPGSSRTSPLHKKREIADKRNVAWSTTQALFWGLFSACV</sequence>
<dbReference type="AlphaFoldDB" id="A0AAD0GQ50"/>
<evidence type="ECO:0000313" key="1">
    <source>
        <dbReference type="EMBL" id="AVB18306.1"/>
    </source>
</evidence>
<protein>
    <submittedName>
        <fullName evidence="1">Uncharacterized protein</fullName>
    </submittedName>
</protein>
<dbReference type="EMBL" id="CP026562">
    <property type="protein sequence ID" value="AVB18306.1"/>
    <property type="molecule type" value="Genomic_DNA"/>
</dbReference>
<gene>
    <name evidence="1" type="ORF">BKM03_02665</name>
</gene>
<dbReference type="KEGG" id="pavl:BKM03_02665"/>
<name>A0AAD0GQ50_9PSED</name>
<reference evidence="1 2" key="1">
    <citation type="submission" date="2018-02" db="EMBL/GenBank/DDBJ databases">
        <title>Comparative genomics of Pseudomonas syringae.</title>
        <authorList>
            <person name="Hulin M.T."/>
        </authorList>
    </citation>
    <scope>NUCLEOTIDE SEQUENCE [LARGE SCALE GENOMIC DNA]</scope>
    <source>
        <strain evidence="1 2">R2leaf</strain>
    </source>
</reference>
<accession>A0AAD0GQ50</accession>
<dbReference type="Proteomes" id="UP000236903">
    <property type="component" value="Chromosome"/>
</dbReference>
<proteinExistence type="predicted"/>